<evidence type="ECO:0000313" key="1">
    <source>
        <dbReference type="EMBL" id="WMB28185.1"/>
    </source>
</evidence>
<organism evidence="1 2">
    <name type="scientific">Streptococcus didelphis</name>
    <dbReference type="NCBI Taxonomy" id="102886"/>
    <lineage>
        <taxon>Bacteria</taxon>
        <taxon>Bacillati</taxon>
        <taxon>Bacillota</taxon>
        <taxon>Bacilli</taxon>
        <taxon>Lactobacillales</taxon>
        <taxon>Streptococcaceae</taxon>
        <taxon>Streptococcus</taxon>
    </lineage>
</organism>
<proteinExistence type="predicted"/>
<sequence>MGVSYRHLLEIFKEFRQEGLIIKNKKGTFTINSSKLEEYRIK</sequence>
<protein>
    <submittedName>
        <fullName evidence="1">Uncharacterized protein</fullName>
    </submittedName>
</protein>
<dbReference type="EMBL" id="CP110509">
    <property type="protein sequence ID" value="WMB28185.1"/>
    <property type="molecule type" value="Genomic_DNA"/>
</dbReference>
<gene>
    <name evidence="1" type="ORF">N1496_00185</name>
</gene>
<reference evidence="2" key="1">
    <citation type="submission" date="2022-10" db="EMBL/GenBank/DDBJ databases">
        <title>Streptococcus didelphis as causative of fatal infections in opossums (Didelphis albiventris).</title>
        <authorList>
            <person name="Breyer G.M."/>
            <person name="Da Silva M.E.R.J."/>
            <person name="Siqueira F.M."/>
        </authorList>
    </citation>
    <scope>NUCLEOTIDE SEQUENCE [LARGE SCALE GENOMIC DNA]</scope>
    <source>
        <strain evidence="2">LBVP101/21</strain>
    </source>
</reference>
<accession>A0ABY9LJ51</accession>
<name>A0ABY9LJ51_9STRE</name>
<evidence type="ECO:0000313" key="2">
    <source>
        <dbReference type="Proteomes" id="UP001238096"/>
    </source>
</evidence>
<keyword evidence="2" id="KW-1185">Reference proteome</keyword>
<dbReference type="Proteomes" id="UP001238096">
    <property type="component" value="Chromosome"/>
</dbReference>
<dbReference type="RefSeq" id="WP_306675846.1">
    <property type="nucleotide sequence ID" value="NZ_CP104407.1"/>
</dbReference>